<dbReference type="AlphaFoldDB" id="A0A372MI47"/>
<dbReference type="CDD" id="cd07034">
    <property type="entry name" value="TPP_PYR_PFOR_IOR-alpha_like"/>
    <property type="match status" value="1"/>
</dbReference>
<dbReference type="InterPro" id="IPR050722">
    <property type="entry name" value="Pyruvate:ferred/Flavod_OxRd"/>
</dbReference>
<sequence length="561" mass="61508">MERQSYSIVLSGEAGQGLQTIESLVISLLQKSGYHAFIAKELMSRVRGGNNTSEIRISSSRVQAFVDRIDVLIVLSKDGLDRLLDRIDEKTLIIGEKDYIQARKTGARLYPVNVKEQMQKVGSQIYANTFFVGVLSTLFSCEEEIARSLLSDRFSSKGESVVENNLKAFDFGKEAAKKSDYHFSIQRDVSVTKMKAIKGFETIGIGALSGGCNFVASYPMSPSTSVLVYLASHERSHSVLVEQAEDEIAAINMALGAWYAGARAMVTTSGGGFALMTEGISLSGITETPVVVHLAQRPGPGTGLPTRTEQGDLNLALYAGHGDFPRVILAPGTWEDGVLLSHQAFEIADAYQVPVFILTDQYYLDGEGVMEKIDFSKLERTNHVIESDASYKRYKITDSGISERAIPGQGKGYVCVDSDEHTEEGRITESAAVRQAMMDKRMRKLSAYKDIEPRVIGAKHYTTLVVGWGSTYGAIEEAIATLDDEGVAFAFFPQVYPLPSGTREILEKAEHLILVENNASAQFGQLIRRDLGIIFDTTILKYNGSPFSVEQLVERIGEVLA</sequence>
<dbReference type="Gene3D" id="3.40.50.970">
    <property type="match status" value="1"/>
</dbReference>
<dbReference type="InterPro" id="IPR002869">
    <property type="entry name" value="Pyrv_flavodox_OxRed_cen"/>
</dbReference>
<dbReference type="EMBL" id="QUWK01000004">
    <property type="protein sequence ID" value="RFU95432.1"/>
    <property type="molecule type" value="Genomic_DNA"/>
</dbReference>
<dbReference type="Pfam" id="PF01558">
    <property type="entry name" value="POR"/>
    <property type="match status" value="1"/>
</dbReference>
<dbReference type="Proteomes" id="UP000264002">
    <property type="component" value="Unassembled WGS sequence"/>
</dbReference>
<dbReference type="InterPro" id="IPR009014">
    <property type="entry name" value="Transketo_C/PFOR_II"/>
</dbReference>
<comment type="caution">
    <text evidence="4">The sequence shown here is derived from an EMBL/GenBank/DDBJ whole genome shotgun (WGS) entry which is preliminary data.</text>
</comment>
<protein>
    <submittedName>
        <fullName evidence="4">2-oxoacid:acceptor oxidoreductase subunit alpha</fullName>
    </submittedName>
</protein>
<dbReference type="Gene3D" id="3.40.920.10">
    <property type="entry name" value="Pyruvate-ferredoxin oxidoreductase, PFOR, domain III"/>
    <property type="match status" value="1"/>
</dbReference>
<keyword evidence="5" id="KW-1185">Reference proteome</keyword>
<organism evidence="4 5">
    <name type="scientific">Sphaerochaeta halotolerans</name>
    <dbReference type="NCBI Taxonomy" id="2293840"/>
    <lineage>
        <taxon>Bacteria</taxon>
        <taxon>Pseudomonadati</taxon>
        <taxon>Spirochaetota</taxon>
        <taxon>Spirochaetia</taxon>
        <taxon>Spirochaetales</taxon>
        <taxon>Sphaerochaetaceae</taxon>
        <taxon>Sphaerochaeta</taxon>
    </lineage>
</organism>
<dbReference type="NCBIfam" id="TIGR03710">
    <property type="entry name" value="OAFO_sf"/>
    <property type="match status" value="1"/>
</dbReference>
<dbReference type="PANTHER" id="PTHR32154">
    <property type="entry name" value="PYRUVATE-FLAVODOXIN OXIDOREDUCTASE-RELATED"/>
    <property type="match status" value="1"/>
</dbReference>
<keyword evidence="1" id="KW-0560">Oxidoreductase</keyword>
<reference evidence="4 5" key="2">
    <citation type="submission" date="2018-09" db="EMBL/GenBank/DDBJ databases">
        <title>Genome of Sphaerochaeta halotolerans strain 4-11.</title>
        <authorList>
            <person name="Nazina T.N."/>
            <person name="Sokolova D.S."/>
        </authorList>
    </citation>
    <scope>NUCLEOTIDE SEQUENCE [LARGE SCALE GENOMIC DNA]</scope>
    <source>
        <strain evidence="4 5">4-11</strain>
    </source>
</reference>
<evidence type="ECO:0000313" key="4">
    <source>
        <dbReference type="EMBL" id="RFU95432.1"/>
    </source>
</evidence>
<evidence type="ECO:0000259" key="3">
    <source>
        <dbReference type="Pfam" id="PF01855"/>
    </source>
</evidence>
<proteinExistence type="predicted"/>
<evidence type="ECO:0000256" key="1">
    <source>
        <dbReference type="ARBA" id="ARBA00023002"/>
    </source>
</evidence>
<accession>A0A372MI47</accession>
<dbReference type="InterPro" id="IPR002880">
    <property type="entry name" value="Pyrv_Fd/Flavodoxin_OxRdtase_N"/>
</dbReference>
<feature type="domain" description="Pyruvate/ketoisovalerate oxidoreductase catalytic" evidence="2">
    <location>
        <begin position="14"/>
        <end position="172"/>
    </location>
</feature>
<dbReference type="Pfam" id="PF01855">
    <property type="entry name" value="POR_N"/>
    <property type="match status" value="1"/>
</dbReference>
<dbReference type="SUPFAM" id="SSF52922">
    <property type="entry name" value="TK C-terminal domain-like"/>
    <property type="match status" value="1"/>
</dbReference>
<feature type="domain" description="Pyruvate flavodoxin/ferredoxin oxidoreductase pyrimidine binding" evidence="3">
    <location>
        <begin position="206"/>
        <end position="438"/>
    </location>
</feature>
<dbReference type="SUPFAM" id="SSF53323">
    <property type="entry name" value="Pyruvate-ferredoxin oxidoreductase, PFOR, domain III"/>
    <property type="match status" value="1"/>
</dbReference>
<dbReference type="PANTHER" id="PTHR32154:SF20">
    <property type="entry name" value="2-OXOGLUTARATE OXIDOREDUCTASE SUBUNIT KORA"/>
    <property type="match status" value="1"/>
</dbReference>
<evidence type="ECO:0000313" key="5">
    <source>
        <dbReference type="Proteomes" id="UP000264002"/>
    </source>
</evidence>
<dbReference type="GO" id="GO:0006979">
    <property type="term" value="P:response to oxidative stress"/>
    <property type="evidence" value="ECO:0007669"/>
    <property type="project" value="TreeGrafter"/>
</dbReference>
<dbReference type="RefSeq" id="WP_117329844.1">
    <property type="nucleotide sequence ID" value="NZ_QUWK01000004.1"/>
</dbReference>
<evidence type="ECO:0000259" key="2">
    <source>
        <dbReference type="Pfam" id="PF01558"/>
    </source>
</evidence>
<gene>
    <name evidence="4" type="ORF">DYP60_05300</name>
</gene>
<dbReference type="InterPro" id="IPR022367">
    <property type="entry name" value="2-oxoacid/accept_OxRdtase_asu"/>
</dbReference>
<dbReference type="GO" id="GO:0016903">
    <property type="term" value="F:oxidoreductase activity, acting on the aldehyde or oxo group of donors"/>
    <property type="evidence" value="ECO:0007669"/>
    <property type="project" value="InterPro"/>
</dbReference>
<reference evidence="5" key="1">
    <citation type="submission" date="2018-08" db="EMBL/GenBank/DDBJ databases">
        <authorList>
            <person name="Grouzdev D.S."/>
            <person name="Krutkina M.S."/>
        </authorList>
    </citation>
    <scope>NUCLEOTIDE SEQUENCE [LARGE SCALE GENOMIC DNA]</scope>
    <source>
        <strain evidence="5">4-11</strain>
    </source>
</reference>
<dbReference type="FunFam" id="3.40.50.970:FF:000022">
    <property type="entry name" value="2-oxoglutarate ferredoxin oxidoreductase alpha subunit"/>
    <property type="match status" value="1"/>
</dbReference>
<dbReference type="InterPro" id="IPR019752">
    <property type="entry name" value="Pyrv/ketoisovalerate_OxRed_cat"/>
</dbReference>
<dbReference type="Gene3D" id="3.40.50.920">
    <property type="match status" value="1"/>
</dbReference>
<dbReference type="SUPFAM" id="SSF52518">
    <property type="entry name" value="Thiamin diphosphate-binding fold (THDP-binding)"/>
    <property type="match status" value="1"/>
</dbReference>
<dbReference type="InterPro" id="IPR029061">
    <property type="entry name" value="THDP-binding"/>
</dbReference>
<name>A0A372MI47_9SPIR</name>